<feature type="compositionally biased region" description="Low complexity" evidence="9">
    <location>
        <begin position="610"/>
        <end position="622"/>
    </location>
</feature>
<feature type="region of interest" description="Disordered" evidence="9">
    <location>
        <begin position="330"/>
        <end position="367"/>
    </location>
</feature>
<keyword evidence="8" id="KW-0804">Transcription</keyword>
<dbReference type="InterPro" id="IPR018957">
    <property type="entry name" value="Znf_C3HC4_RING-type"/>
</dbReference>
<accession>A0A182FHJ6</accession>
<dbReference type="Pfam" id="PF26084">
    <property type="entry name" value="PWI_Topors"/>
    <property type="match status" value="1"/>
</dbReference>
<dbReference type="AlphaFoldDB" id="A0A182FHJ6"/>
<evidence type="ECO:0000256" key="8">
    <source>
        <dbReference type="ARBA" id="ARBA00023163"/>
    </source>
</evidence>
<dbReference type="EC" id="2.3.2.27" evidence="2"/>
<dbReference type="InterPro" id="IPR017907">
    <property type="entry name" value="Znf_RING_CS"/>
</dbReference>
<dbReference type="GO" id="GO:0006513">
    <property type="term" value="P:protein monoubiquitination"/>
    <property type="evidence" value="ECO:0007669"/>
    <property type="project" value="TreeGrafter"/>
</dbReference>
<evidence type="ECO:0000256" key="7">
    <source>
        <dbReference type="ARBA" id="ARBA00023015"/>
    </source>
</evidence>
<feature type="compositionally biased region" description="Basic and acidic residues" evidence="9">
    <location>
        <begin position="714"/>
        <end position="727"/>
    </location>
</feature>
<feature type="region of interest" description="Disordered" evidence="9">
    <location>
        <begin position="1182"/>
        <end position="1217"/>
    </location>
</feature>
<dbReference type="GO" id="GO:0005634">
    <property type="term" value="C:nucleus"/>
    <property type="evidence" value="ECO:0007669"/>
    <property type="project" value="UniProtKB-ARBA"/>
</dbReference>
<protein>
    <recommendedName>
        <fullName evidence="2">RING-type E3 ubiquitin transferase</fullName>
        <ecNumber evidence="2">2.3.2.27</ecNumber>
    </recommendedName>
</protein>
<dbReference type="Proteomes" id="UP000069272">
    <property type="component" value="Chromosome 3L"/>
</dbReference>
<evidence type="ECO:0000256" key="9">
    <source>
        <dbReference type="SAM" id="MobiDB-lite"/>
    </source>
</evidence>
<feature type="compositionally biased region" description="Basic residues" evidence="9">
    <location>
        <begin position="748"/>
        <end position="760"/>
    </location>
</feature>
<dbReference type="STRING" id="7167.A0A182FHJ6"/>
<evidence type="ECO:0000256" key="1">
    <source>
        <dbReference type="ARBA" id="ARBA00000900"/>
    </source>
</evidence>
<keyword evidence="12" id="KW-1185">Reference proteome</keyword>
<dbReference type="PROSITE" id="PS50089">
    <property type="entry name" value="ZF_RING_2"/>
    <property type="match status" value="1"/>
</dbReference>
<feature type="compositionally biased region" description="Acidic residues" evidence="9">
    <location>
        <begin position="583"/>
        <end position="599"/>
    </location>
</feature>
<dbReference type="PANTHER" id="PTHR46077">
    <property type="entry name" value="E3 UBIQUITIN-PROTEIN LIGASE TOPORS"/>
    <property type="match status" value="1"/>
</dbReference>
<dbReference type="Gene3D" id="3.30.40.10">
    <property type="entry name" value="Zinc/RING finger domain, C3HC4 (zinc finger)"/>
    <property type="match status" value="1"/>
</dbReference>
<proteinExistence type="predicted"/>
<evidence type="ECO:0000313" key="12">
    <source>
        <dbReference type="Proteomes" id="UP000069272"/>
    </source>
</evidence>
<sequence>MEDAPLVDCPPTPELLAPSSTPPSRKRMLYTSSSEEGDESADGRGSPPPKCAICLGKCRQKAFTNSCRHQFCFPCLLEWSKVKPECPLCKQRFASILYQNQANRLKEHIVLRPQDLYRRMNLFPPDLPHYTYHATLQVPPSQSELLQQLFMHQSTEVQRFIRDFGNAPIPTRQNSVEWRRFIYVQGLYARPLPDVSGRFRESSAAFYSEHPGQLHRILPWVNRELYVLQGIAPSPGSSVLLEVASLMDTYDIDSDEFLCRLVPYIANDYIDHFQHELSNFARSPYDMIGYDQCVQYEPRFGHARPLIRPITRAPRSQVVISSSDDEVFEDGVEVPRPFGSSSTSSASSSGAMAASGSGAPSSGTAGGLTQFRLEARSTYETVIMTGTINGSRAPAVEAPQPQVAVSELTDSSNETSSSSTGFGLNLPRRPPAAPVAGRSTLQDGDNISLSSSDSDECQFVMSQKPPHLRTPDHVVDLESDNDSEVMFVGEEPATATANGGPGTSASSSSAPQASLASTSQQQTRHELSSEYNNGASTSSGYGGGGSGTSGNATSSCLRLKVYTRPRHTRYTGGMGVKSIYEASDSDDMDTMDDDEEEEEVRGGANAKGCSPQSPSYSSTSMDSSHDEVVFKVRQHDCSVTRSGVRARVRNVAGSKRKSQQATRVKRVYRSRRDSSSSSSSSSSTSSSNNSSSTKVEVKRTRSATGRKERQKRPKNADGKAKARHAEEEAMSTTTKVSIAKTTPVSVSKPKKAKKKSKSKKAPAGSNTGTGTPEDGAKVKKSSSSNSGTGRKRIKEHTGGSRKSKRAKRQEAEADASQGVVVSGMTGQAGADTGVKMKPQYFVETRPSSSPTTEIASDEEAPGGGGGGKKRKLKSVIIKRYHHNQTTQQAPVTSQPQSAESTQQEQQPSTSGVATNRLKSSMPSPSSFCSSTTALVTEEPTPGCSRETVIASAAVDIDPDIIDVMKLSPNVSGTDSDTDVPDDVADWQQAVEATITEPETTAPSVIMSTAQLTQPASPNVVPLSADHLSMLQPSDDSQLLVDTNPVITESLFAQIDQTLSWPIIDPPPIEDDRLSATDSPFSPMSFPPSTASVSQSSPPPLSSESFPLDPTTNPSTALHLIDDLVDALATSDSPLPSSVMDSATIEVTIDELMTAVPSTITSQPLNNSVTSCLVAGAEEAVAPAAEETADPAAASELVGPAPQPDQDTGTVIGAEVQL</sequence>
<dbReference type="CDD" id="cd16574">
    <property type="entry name" value="RING-HC_Topors"/>
    <property type="match status" value="1"/>
</dbReference>
<evidence type="ECO:0000256" key="5">
    <source>
        <dbReference type="ARBA" id="ARBA00022771"/>
    </source>
</evidence>
<feature type="compositionally biased region" description="Low complexity" evidence="9">
    <location>
        <begin position="1182"/>
        <end position="1195"/>
    </location>
</feature>
<dbReference type="SUPFAM" id="SSF57850">
    <property type="entry name" value="RING/U-box"/>
    <property type="match status" value="1"/>
</dbReference>
<feature type="compositionally biased region" description="Low complexity" evidence="9">
    <location>
        <begin position="919"/>
        <end position="930"/>
    </location>
</feature>
<name>A0A182FHJ6_ANOAL</name>
<evidence type="ECO:0000256" key="6">
    <source>
        <dbReference type="ARBA" id="ARBA00022833"/>
    </source>
</evidence>
<dbReference type="InterPro" id="IPR013083">
    <property type="entry name" value="Znf_RING/FYVE/PHD"/>
</dbReference>
<dbReference type="InterPro" id="IPR058745">
    <property type="entry name" value="PWI_Topors"/>
</dbReference>
<keyword evidence="6" id="KW-0862">Zinc</keyword>
<feature type="region of interest" description="Disordered" evidence="9">
    <location>
        <begin position="1062"/>
        <end position="1113"/>
    </location>
</feature>
<evidence type="ECO:0000256" key="3">
    <source>
        <dbReference type="ARBA" id="ARBA00022679"/>
    </source>
</evidence>
<evidence type="ECO:0000259" key="10">
    <source>
        <dbReference type="PROSITE" id="PS50089"/>
    </source>
</evidence>
<feature type="compositionally biased region" description="Basic residues" evidence="9">
    <location>
        <begin position="789"/>
        <end position="807"/>
    </location>
</feature>
<feature type="region of interest" description="Disordered" evidence="9">
    <location>
        <begin position="493"/>
        <end position="552"/>
    </location>
</feature>
<keyword evidence="4" id="KW-0479">Metal-binding</keyword>
<dbReference type="EnsemblMetazoa" id="AALB005989-RA">
    <property type="protein sequence ID" value="AALB005989-PA"/>
    <property type="gene ID" value="AALB005989"/>
</dbReference>
<feature type="compositionally biased region" description="Polar residues" evidence="9">
    <location>
        <begin position="439"/>
        <end position="452"/>
    </location>
</feature>
<feature type="region of interest" description="Disordered" evidence="9">
    <location>
        <begin position="392"/>
        <end position="456"/>
    </location>
</feature>
<dbReference type="PROSITE" id="PS00518">
    <property type="entry name" value="ZF_RING_1"/>
    <property type="match status" value="1"/>
</dbReference>
<reference evidence="11 12" key="1">
    <citation type="journal article" date="2017" name="G3 (Bethesda)">
        <title>The Physical Genome Mapping of Anopheles albimanus Corrected Scaffold Misassemblies and Identified Interarm Rearrangements in Genus Anopheles.</title>
        <authorList>
            <person name="Artemov G.N."/>
            <person name="Peery A.N."/>
            <person name="Jiang X."/>
            <person name="Tu Z."/>
            <person name="Stegniy V.N."/>
            <person name="Sharakhova M.V."/>
            <person name="Sharakhov I.V."/>
        </authorList>
    </citation>
    <scope>NUCLEOTIDE SEQUENCE [LARGE SCALE GENOMIC DNA]</scope>
    <source>
        <strain evidence="11 12">ALBI9_A</strain>
    </source>
</reference>
<feature type="region of interest" description="Disordered" evidence="9">
    <location>
        <begin position="568"/>
        <end position="626"/>
    </location>
</feature>
<reference evidence="11" key="2">
    <citation type="submission" date="2022-08" db="UniProtKB">
        <authorList>
            <consortium name="EnsemblMetazoa"/>
        </authorList>
    </citation>
    <scope>IDENTIFICATION</scope>
    <source>
        <strain evidence="11">STECLA/ALBI9_A</strain>
    </source>
</reference>
<evidence type="ECO:0000256" key="2">
    <source>
        <dbReference type="ARBA" id="ARBA00012483"/>
    </source>
</evidence>
<dbReference type="PANTHER" id="PTHR46077:SF1">
    <property type="entry name" value="TOP1 BINDING ARGININE_SERINE RICH PROTEIN, E3 UBIQUITIN LIGASE"/>
    <property type="match status" value="1"/>
</dbReference>
<feature type="domain" description="RING-type" evidence="10">
    <location>
        <begin position="51"/>
        <end position="90"/>
    </location>
</feature>
<feature type="compositionally biased region" description="Low complexity" evidence="9">
    <location>
        <begin position="493"/>
        <end position="522"/>
    </location>
</feature>
<comment type="catalytic activity">
    <reaction evidence="1">
        <text>S-ubiquitinyl-[E2 ubiquitin-conjugating enzyme]-L-cysteine + [acceptor protein]-L-lysine = [E2 ubiquitin-conjugating enzyme]-L-cysteine + N(6)-ubiquitinyl-[acceptor protein]-L-lysine.</text>
        <dbReference type="EC" id="2.3.2.27"/>
    </reaction>
</comment>
<keyword evidence="7" id="KW-0805">Transcription regulation</keyword>
<feature type="region of interest" description="Disordered" evidence="9">
    <location>
        <begin position="1"/>
        <end position="47"/>
    </location>
</feature>
<feature type="compositionally biased region" description="Low complexity" evidence="9">
    <location>
        <begin position="675"/>
        <end position="693"/>
    </location>
</feature>
<dbReference type="GO" id="GO:0000209">
    <property type="term" value="P:protein polyubiquitination"/>
    <property type="evidence" value="ECO:0007669"/>
    <property type="project" value="TreeGrafter"/>
</dbReference>
<feature type="compositionally biased region" description="Basic residues" evidence="9">
    <location>
        <begin position="867"/>
        <end position="882"/>
    </location>
</feature>
<dbReference type="GO" id="GO:0061630">
    <property type="term" value="F:ubiquitin protein ligase activity"/>
    <property type="evidence" value="ECO:0007669"/>
    <property type="project" value="UniProtKB-EC"/>
</dbReference>
<organism evidence="11 12">
    <name type="scientific">Anopheles albimanus</name>
    <name type="common">New world malaria mosquito</name>
    <dbReference type="NCBI Taxonomy" id="7167"/>
    <lineage>
        <taxon>Eukaryota</taxon>
        <taxon>Metazoa</taxon>
        <taxon>Ecdysozoa</taxon>
        <taxon>Arthropoda</taxon>
        <taxon>Hexapoda</taxon>
        <taxon>Insecta</taxon>
        <taxon>Pterygota</taxon>
        <taxon>Neoptera</taxon>
        <taxon>Endopterygota</taxon>
        <taxon>Diptera</taxon>
        <taxon>Nematocera</taxon>
        <taxon>Culicoidea</taxon>
        <taxon>Culicidae</taxon>
        <taxon>Anophelinae</taxon>
        <taxon>Anopheles</taxon>
    </lineage>
</organism>
<dbReference type="VEuPathDB" id="VectorBase:AALB005989"/>
<keyword evidence="3" id="KW-0808">Transferase</keyword>
<feature type="compositionally biased region" description="Polar residues" evidence="9">
    <location>
        <begin position="845"/>
        <end position="854"/>
    </location>
</feature>
<feature type="compositionally biased region" description="Low complexity" evidence="9">
    <location>
        <begin position="892"/>
        <end position="910"/>
    </location>
</feature>
<dbReference type="InterPro" id="IPR058746">
    <property type="entry name" value="Znf_RING-type_Topors"/>
</dbReference>
<keyword evidence="5" id="KW-0863">Zinc-finger</keyword>
<feature type="compositionally biased region" description="Low complexity" evidence="9">
    <location>
        <begin position="393"/>
        <end position="420"/>
    </location>
</feature>
<feature type="compositionally biased region" description="Low complexity" evidence="9">
    <location>
        <begin position="339"/>
        <end position="363"/>
    </location>
</feature>
<evidence type="ECO:0000313" key="11">
    <source>
        <dbReference type="EnsemblMetazoa" id="AALB005989-PA"/>
    </source>
</evidence>
<feature type="compositionally biased region" description="Polar residues" evidence="9">
    <location>
        <begin position="730"/>
        <end position="742"/>
    </location>
</feature>
<dbReference type="GO" id="GO:0008270">
    <property type="term" value="F:zinc ion binding"/>
    <property type="evidence" value="ECO:0007669"/>
    <property type="project" value="UniProtKB-KW"/>
</dbReference>
<feature type="compositionally biased region" description="Basic residues" evidence="9">
    <location>
        <begin position="649"/>
        <end position="669"/>
    </location>
</feature>
<dbReference type="Pfam" id="PF00097">
    <property type="entry name" value="zf-C3HC4"/>
    <property type="match status" value="1"/>
</dbReference>
<feature type="region of interest" description="Disordered" evidence="9">
    <location>
        <begin position="649"/>
        <end position="940"/>
    </location>
</feature>
<dbReference type="VEuPathDB" id="VectorBase:AALB20_036119"/>
<evidence type="ECO:0000256" key="4">
    <source>
        <dbReference type="ARBA" id="ARBA00022723"/>
    </source>
</evidence>
<dbReference type="SMART" id="SM00184">
    <property type="entry name" value="RING"/>
    <property type="match status" value="1"/>
</dbReference>
<feature type="compositionally biased region" description="Low complexity" evidence="9">
    <location>
        <begin position="1078"/>
        <end position="1109"/>
    </location>
</feature>
<dbReference type="InterPro" id="IPR001841">
    <property type="entry name" value="Znf_RING"/>
</dbReference>